<protein>
    <submittedName>
        <fullName evidence="1">CotS family spore coat protein</fullName>
    </submittedName>
</protein>
<dbReference type="NCBIfam" id="TIGR02906">
    <property type="entry name" value="spore_CotS"/>
    <property type="match status" value="1"/>
</dbReference>
<accession>A0A6I6EKB0</accession>
<proteinExistence type="predicted"/>
<dbReference type="Pfam" id="PF01633">
    <property type="entry name" value="Choline_kinase"/>
    <property type="match status" value="1"/>
</dbReference>
<sequence>MLENIRFKDKKALIRYDLNISIFKNYDFIVEDLIPVRKVFILITNKGNKILKRLNYGVEELKFIHGGISYIRGHSFDRIFNFYLTKEGKPYVIWKKDIYCVMDLIEARESEYTNPIDVDMASKGLGELHKASEGFRYKDKIRYACGNTIDDFKRKIQEMELFRSIALLGEDRTEFDNIFLENVDYYKEQIKESIKVLDKSSFYKLCSQEDKVVLCHHDLAHHNILIKNEEAYFVDFDYSIIDLKVHDLCNFINKVEKGSAYDIEKANSIIEGYCINNELNKKELEVLYGMLIFPQDFYIISKEYYTRTKEWEYDIFLEKLIKKNDLKEDRREFLEEFKANLV</sequence>
<evidence type="ECO:0000313" key="2">
    <source>
        <dbReference type="Proteomes" id="UP000422764"/>
    </source>
</evidence>
<name>A0A6I6EKB0_9CLOT</name>
<dbReference type="Gene3D" id="3.30.200.20">
    <property type="entry name" value="Phosphorylase Kinase, domain 1"/>
    <property type="match status" value="1"/>
</dbReference>
<keyword evidence="1" id="KW-0946">Virion</keyword>
<dbReference type="AlphaFoldDB" id="A0A6I6EKB0"/>
<keyword evidence="2" id="KW-1185">Reference proteome</keyword>
<gene>
    <name evidence="1" type="ORF">GOM49_02155</name>
</gene>
<dbReference type="Proteomes" id="UP000422764">
    <property type="component" value="Chromosome"/>
</dbReference>
<dbReference type="SUPFAM" id="SSF56112">
    <property type="entry name" value="Protein kinase-like (PK-like)"/>
    <property type="match status" value="1"/>
</dbReference>
<dbReference type="Gene3D" id="3.90.1200.10">
    <property type="match status" value="1"/>
</dbReference>
<dbReference type="PANTHER" id="PTHR39179:SF1">
    <property type="entry name" value="SPORE COAT PROTEIN I"/>
    <property type="match status" value="1"/>
</dbReference>
<dbReference type="PANTHER" id="PTHR39179">
    <property type="entry name" value="SPORE COAT PROTEIN I"/>
    <property type="match status" value="1"/>
</dbReference>
<dbReference type="InterPro" id="IPR047175">
    <property type="entry name" value="CotS-like"/>
</dbReference>
<dbReference type="GO" id="GO:0042601">
    <property type="term" value="C:endospore-forming forespore"/>
    <property type="evidence" value="ECO:0007669"/>
    <property type="project" value="TreeGrafter"/>
</dbReference>
<keyword evidence="1" id="KW-0167">Capsid protein</keyword>
<organism evidence="1 2">
    <name type="scientific">Clostridium bovifaecis</name>
    <dbReference type="NCBI Taxonomy" id="2184719"/>
    <lineage>
        <taxon>Bacteria</taxon>
        <taxon>Bacillati</taxon>
        <taxon>Bacillota</taxon>
        <taxon>Clostridia</taxon>
        <taxon>Eubacteriales</taxon>
        <taxon>Clostridiaceae</taxon>
        <taxon>Clostridium</taxon>
    </lineage>
</organism>
<dbReference type="EMBL" id="CP046522">
    <property type="protein sequence ID" value="QGU94099.1"/>
    <property type="molecule type" value="Genomic_DNA"/>
</dbReference>
<dbReference type="InterPro" id="IPR014255">
    <property type="entry name" value="Spore_coat_CotS"/>
</dbReference>
<evidence type="ECO:0000313" key="1">
    <source>
        <dbReference type="EMBL" id="QGU94099.1"/>
    </source>
</evidence>
<dbReference type="InterPro" id="IPR011009">
    <property type="entry name" value="Kinase-like_dom_sf"/>
</dbReference>
<reference evidence="1 2" key="1">
    <citation type="submission" date="2019-12" db="EMBL/GenBank/DDBJ databases">
        <title>Genome sequenceing of Clostridium bovifaecis.</title>
        <authorList>
            <person name="Yao Y."/>
        </authorList>
    </citation>
    <scope>NUCLEOTIDE SEQUENCE [LARGE SCALE GENOMIC DNA]</scope>
    <source>
        <strain evidence="1 2">BXX</strain>
    </source>
</reference>